<keyword evidence="3" id="KW-1185">Reference proteome</keyword>
<evidence type="ECO:0000313" key="3">
    <source>
        <dbReference type="Proteomes" id="UP000010483"/>
    </source>
</evidence>
<dbReference type="STRING" id="292563.Cyast_1404"/>
<dbReference type="Proteomes" id="UP000010483">
    <property type="component" value="Chromosome"/>
</dbReference>
<dbReference type="HOGENOM" id="CLU_1010905_0_0_3"/>
<evidence type="ECO:0000256" key="1">
    <source>
        <dbReference type="SAM" id="MobiDB-lite"/>
    </source>
</evidence>
<feature type="region of interest" description="Disordered" evidence="1">
    <location>
        <begin position="40"/>
        <end position="139"/>
    </location>
</feature>
<dbReference type="AlphaFoldDB" id="K9YMM7"/>
<dbReference type="eggNOG" id="COG3420">
    <property type="taxonomic scope" value="Bacteria"/>
</dbReference>
<dbReference type="KEGG" id="csn:Cyast_1404"/>
<reference evidence="3" key="1">
    <citation type="journal article" date="2013" name="Proc. Natl. Acad. Sci. U.S.A.">
        <title>Improving the coverage of the cyanobacterial phylum using diversity-driven genome sequencing.</title>
        <authorList>
            <person name="Shih P.M."/>
            <person name="Wu D."/>
            <person name="Latifi A."/>
            <person name="Axen S.D."/>
            <person name="Fewer D.P."/>
            <person name="Talla E."/>
            <person name="Calteau A."/>
            <person name="Cai F."/>
            <person name="Tandeau de Marsac N."/>
            <person name="Rippka R."/>
            <person name="Herdman M."/>
            <person name="Sivonen K."/>
            <person name="Coursin T."/>
            <person name="Laurent T."/>
            <person name="Goodwin L."/>
            <person name="Nolan M."/>
            <person name="Davenport K.W."/>
            <person name="Han C.S."/>
            <person name="Rubin E.M."/>
            <person name="Eisen J.A."/>
            <person name="Woyke T."/>
            <person name="Gugger M."/>
            <person name="Kerfeld C.A."/>
        </authorList>
    </citation>
    <scope>NUCLEOTIDE SEQUENCE [LARGE SCALE GENOMIC DNA]</scope>
    <source>
        <strain evidence="3">ATCC 29140 / PCC 7202</strain>
    </source>
</reference>
<gene>
    <name evidence="2" type="ordered locus">Cyast_1404</name>
</gene>
<sequence>MISSQLWTKNINLFLPLLTLLFFGANHYQSAMAQQIPVSVSPMNQTPDDNDPFNFISDNSIPPLPTKTPATDTITVNGETTPNRSPVPTNTAGVGSSQSLPSPPTVSEPYRAPSVSPYNQTPTATTTTPNNNSASNNSSAVQINVNSNNTSTTTQSPSVDNSNVPIQRRRSLREIMVFDRPNPAPTTNNNPAPTNNNSNIAAVNNSNSGAFRVFVRANNATEESRVKEIYPEAFRSNYQGNTVWQVGLFSTRQNAEQAAQPLRNAGLTPILTPVN</sequence>
<dbReference type="EMBL" id="CP003940">
    <property type="protein sequence ID" value="AFZ47368.1"/>
    <property type="molecule type" value="Genomic_DNA"/>
</dbReference>
<evidence type="ECO:0008006" key="4">
    <source>
        <dbReference type="Google" id="ProtNLM"/>
    </source>
</evidence>
<organism evidence="2 3">
    <name type="scientific">Cyanobacterium stanieri (strain ATCC 29140 / PCC 7202)</name>
    <dbReference type="NCBI Taxonomy" id="292563"/>
    <lineage>
        <taxon>Bacteria</taxon>
        <taxon>Bacillati</taxon>
        <taxon>Cyanobacteriota</taxon>
        <taxon>Cyanophyceae</taxon>
        <taxon>Oscillatoriophycideae</taxon>
        <taxon>Chroococcales</taxon>
        <taxon>Geminocystaceae</taxon>
        <taxon>Cyanobacterium</taxon>
    </lineage>
</organism>
<proteinExistence type="predicted"/>
<dbReference type="BioCyc" id="CSTA292563:G1353-1416-MONOMER"/>
<protein>
    <recommendedName>
        <fullName evidence="4">Sporulation domain-containing protein</fullName>
    </recommendedName>
</protein>
<evidence type="ECO:0000313" key="2">
    <source>
        <dbReference type="EMBL" id="AFZ47368.1"/>
    </source>
</evidence>
<name>K9YMM7_CYASC</name>
<feature type="compositionally biased region" description="Low complexity" evidence="1">
    <location>
        <begin position="119"/>
        <end position="139"/>
    </location>
</feature>
<accession>K9YMM7</accession>
<feature type="compositionally biased region" description="Polar residues" evidence="1">
    <location>
        <begin position="68"/>
        <end position="100"/>
    </location>
</feature>